<feature type="domain" description="GHMP kinase N-terminal" evidence="2">
    <location>
        <begin position="82"/>
        <end position="152"/>
    </location>
</feature>
<proteinExistence type="predicted"/>
<keyword evidence="1" id="KW-0808">Transferase</keyword>
<dbReference type="GO" id="GO:0005524">
    <property type="term" value="F:ATP binding"/>
    <property type="evidence" value="ECO:0007669"/>
    <property type="project" value="InterPro"/>
</dbReference>
<dbReference type="SUPFAM" id="SSF54211">
    <property type="entry name" value="Ribosomal protein S5 domain 2-like"/>
    <property type="match status" value="1"/>
</dbReference>
<dbReference type="Proteomes" id="UP000199103">
    <property type="component" value="Chromosome I"/>
</dbReference>
<protein>
    <submittedName>
        <fullName evidence="3">Protein involved in propanediol utilization</fullName>
    </submittedName>
</protein>
<dbReference type="InterPro" id="IPR006204">
    <property type="entry name" value="GHMP_kinase_N_dom"/>
</dbReference>
<dbReference type="OrthoDB" id="7298003at2"/>
<gene>
    <name evidence="3" type="ORF">SAMN04489812_3346</name>
</gene>
<keyword evidence="1" id="KW-0418">Kinase</keyword>
<dbReference type="Pfam" id="PF00288">
    <property type="entry name" value="GHMP_kinases_N"/>
    <property type="match status" value="1"/>
</dbReference>
<dbReference type="GO" id="GO:0016301">
    <property type="term" value="F:kinase activity"/>
    <property type="evidence" value="ECO:0007669"/>
    <property type="project" value="UniProtKB-KW"/>
</dbReference>
<evidence type="ECO:0000313" key="3">
    <source>
        <dbReference type="EMBL" id="SDS88095.1"/>
    </source>
</evidence>
<dbReference type="STRING" id="630515.SAMN04489812_3346"/>
<dbReference type="InterPro" id="IPR014721">
    <property type="entry name" value="Ribsml_uS5_D2-typ_fold_subgr"/>
</dbReference>
<evidence type="ECO:0000313" key="4">
    <source>
        <dbReference type="Proteomes" id="UP000199103"/>
    </source>
</evidence>
<dbReference type="AlphaFoldDB" id="A0A1H1VTW0"/>
<evidence type="ECO:0000259" key="2">
    <source>
        <dbReference type="Pfam" id="PF00288"/>
    </source>
</evidence>
<dbReference type="Gene3D" id="3.30.230.10">
    <property type="match status" value="1"/>
</dbReference>
<accession>A0A1H1VTW0</accession>
<sequence length="309" mass="32867">MTVLAPIRRTSRSVTDCPNGVGHGVGIAHLGEILQGRFDDDGRLTHGTVTLPYPRKSSTARFRAHAEEALVVVPHWRSKARRAAGESLRSLGVTAGGVLEVSTTIPTGRGCGSSTADVVASIRAVADSFGTTLSAARTAQLAVRAEGASDAIMFGDRVVLFASRDGHVIEDLVLAVPRLEVLAVDLDVSGVDTLAVPSPVYGRLELSTFGALRGLLRRALIDRSATLLARVASVSAEINQRHLPNPLYDLMVDVQRRVGAIGVQVAHTGTVMSLLFDPTDPDTVLREAMAIRLLDAAGIHRHWHYQVGS</sequence>
<keyword evidence="4" id="KW-1185">Reference proteome</keyword>
<dbReference type="EMBL" id="LT629772">
    <property type="protein sequence ID" value="SDS88095.1"/>
    <property type="molecule type" value="Genomic_DNA"/>
</dbReference>
<organism evidence="3 4">
    <name type="scientific">Microlunatus soli</name>
    <dbReference type="NCBI Taxonomy" id="630515"/>
    <lineage>
        <taxon>Bacteria</taxon>
        <taxon>Bacillati</taxon>
        <taxon>Actinomycetota</taxon>
        <taxon>Actinomycetes</taxon>
        <taxon>Propionibacteriales</taxon>
        <taxon>Propionibacteriaceae</taxon>
        <taxon>Microlunatus</taxon>
    </lineage>
</organism>
<reference evidence="3 4" key="1">
    <citation type="submission" date="2016-10" db="EMBL/GenBank/DDBJ databases">
        <authorList>
            <person name="de Groot N.N."/>
        </authorList>
    </citation>
    <scope>NUCLEOTIDE SEQUENCE [LARGE SCALE GENOMIC DNA]</scope>
    <source>
        <strain evidence="3 4">DSM 21800</strain>
    </source>
</reference>
<name>A0A1H1VTW0_9ACTN</name>
<evidence type="ECO:0000256" key="1">
    <source>
        <dbReference type="ARBA" id="ARBA00022777"/>
    </source>
</evidence>
<dbReference type="RefSeq" id="WP_091526603.1">
    <property type="nucleotide sequence ID" value="NZ_LT629772.1"/>
</dbReference>
<dbReference type="InterPro" id="IPR020568">
    <property type="entry name" value="Ribosomal_Su5_D2-typ_SF"/>
</dbReference>